<evidence type="ECO:0000259" key="2">
    <source>
        <dbReference type="PROSITE" id="PS51379"/>
    </source>
</evidence>
<name>A0A2G9GRR1_9LAMI</name>
<accession>A0A2G9GRR1</accession>
<dbReference type="Gene3D" id="3.30.70.3270">
    <property type="match status" value="1"/>
</dbReference>
<keyword evidence="1" id="KW-1133">Transmembrane helix</keyword>
<dbReference type="GO" id="GO:0016491">
    <property type="term" value="F:oxidoreductase activity"/>
    <property type="evidence" value="ECO:0007669"/>
    <property type="project" value="UniProtKB-KW"/>
</dbReference>
<sequence>MFPMLTQFFNSGQQTIRAARYIGQGFMITFIDFGICIFYGNCVEYCPTNCLLMTEEYELSTYDRQELNYNQISLGWLSVSIIDDYTIEQFLQIHLK</sequence>
<evidence type="ECO:0000256" key="1">
    <source>
        <dbReference type="SAM" id="Phobius"/>
    </source>
</evidence>
<proteinExistence type="predicted"/>
<comment type="caution">
    <text evidence="3">The sequence shown here is derived from an EMBL/GenBank/DDBJ whole genome shotgun (WGS) entry which is preliminary data.</text>
</comment>
<dbReference type="EC" id="1.6.5.11" evidence="3"/>
<feature type="transmembrane region" description="Helical" evidence="1">
    <location>
        <begin position="21"/>
        <end position="40"/>
    </location>
</feature>
<feature type="domain" description="4Fe-4S ferredoxin-type" evidence="2">
    <location>
        <begin position="27"/>
        <end position="56"/>
    </location>
</feature>
<dbReference type="AlphaFoldDB" id="A0A2G9GRR1"/>
<keyword evidence="3" id="KW-0560">Oxidoreductase</keyword>
<reference evidence="4" key="1">
    <citation type="journal article" date="2018" name="Gigascience">
        <title>Genome assembly of the Pink Ipe (Handroanthus impetiginosus, Bignoniaceae), a highly valued, ecologically keystone Neotropical timber forest tree.</title>
        <authorList>
            <person name="Silva-Junior O.B."/>
            <person name="Grattapaglia D."/>
            <person name="Novaes E."/>
            <person name="Collevatti R.G."/>
        </authorList>
    </citation>
    <scope>NUCLEOTIDE SEQUENCE [LARGE SCALE GENOMIC DNA]</scope>
    <source>
        <strain evidence="4">cv. UFG-1</strain>
    </source>
</reference>
<evidence type="ECO:0000313" key="4">
    <source>
        <dbReference type="Proteomes" id="UP000231279"/>
    </source>
</evidence>
<dbReference type="InterPro" id="IPR017896">
    <property type="entry name" value="4Fe4S_Fe-S-bd"/>
</dbReference>
<keyword evidence="1" id="KW-0472">Membrane</keyword>
<dbReference type="PANTHER" id="PTHR47275">
    <property type="entry name" value="NAD(P)H-QUINONE OXIDOREDUCTASE SUBUNIT I, CHLOROPLASTIC"/>
    <property type="match status" value="1"/>
</dbReference>
<dbReference type="EMBL" id="NKXS01003952">
    <property type="protein sequence ID" value="PIN07956.1"/>
    <property type="molecule type" value="Genomic_DNA"/>
</dbReference>
<dbReference type="SUPFAM" id="SSF54862">
    <property type="entry name" value="4Fe-4S ferredoxins"/>
    <property type="match status" value="1"/>
</dbReference>
<gene>
    <name evidence="3" type="ORF">CDL12_19474</name>
</gene>
<dbReference type="InterPro" id="IPR004497">
    <property type="entry name" value="NDHI"/>
</dbReference>
<dbReference type="OrthoDB" id="24758at2759"/>
<dbReference type="GO" id="GO:0008137">
    <property type="term" value="F:NADH dehydrogenase (ubiquinone) activity"/>
    <property type="evidence" value="ECO:0007669"/>
    <property type="project" value="InterPro"/>
</dbReference>
<organism evidence="3 4">
    <name type="scientific">Handroanthus impetiginosus</name>
    <dbReference type="NCBI Taxonomy" id="429701"/>
    <lineage>
        <taxon>Eukaryota</taxon>
        <taxon>Viridiplantae</taxon>
        <taxon>Streptophyta</taxon>
        <taxon>Embryophyta</taxon>
        <taxon>Tracheophyta</taxon>
        <taxon>Spermatophyta</taxon>
        <taxon>Magnoliopsida</taxon>
        <taxon>eudicotyledons</taxon>
        <taxon>Gunneridae</taxon>
        <taxon>Pentapetalae</taxon>
        <taxon>asterids</taxon>
        <taxon>lamiids</taxon>
        <taxon>Lamiales</taxon>
        <taxon>Bignoniaceae</taxon>
        <taxon>Crescentiina</taxon>
        <taxon>Tabebuia alliance</taxon>
        <taxon>Handroanthus</taxon>
    </lineage>
</organism>
<dbReference type="Proteomes" id="UP000231279">
    <property type="component" value="Unassembled WGS sequence"/>
</dbReference>
<evidence type="ECO:0000313" key="3">
    <source>
        <dbReference type="EMBL" id="PIN07956.1"/>
    </source>
</evidence>
<dbReference type="STRING" id="429701.A0A2G9GRR1"/>
<protein>
    <submittedName>
        <fullName evidence="3">NADH dehydrogenase (Quinone)</fullName>
        <ecNumber evidence="3">1.6.5.11</ecNumber>
    </submittedName>
</protein>
<dbReference type="PROSITE" id="PS51379">
    <property type="entry name" value="4FE4S_FER_2"/>
    <property type="match status" value="1"/>
</dbReference>
<keyword evidence="1" id="KW-0812">Transmembrane</keyword>
<dbReference type="PANTHER" id="PTHR47275:SF1">
    <property type="entry name" value="NAD(P)H-QUINONE OXIDOREDUCTASE SUBUNIT I, CHLOROPLASTIC"/>
    <property type="match status" value="1"/>
</dbReference>
<keyword evidence="4" id="KW-1185">Reference proteome</keyword>